<organism evidence="1 2">
    <name type="scientific">Enhydrobacter aerosaccus</name>
    <dbReference type="NCBI Taxonomy" id="225324"/>
    <lineage>
        <taxon>Bacteria</taxon>
        <taxon>Pseudomonadati</taxon>
        <taxon>Pseudomonadota</taxon>
        <taxon>Alphaproteobacteria</taxon>
        <taxon>Hyphomicrobiales</taxon>
        <taxon>Enhydrobacter</taxon>
    </lineage>
</organism>
<evidence type="ECO:0000313" key="1">
    <source>
        <dbReference type="EMBL" id="SJZ80564.1"/>
    </source>
</evidence>
<dbReference type="STRING" id="225324.SAMN02745126_02363"/>
<reference evidence="2" key="1">
    <citation type="submission" date="2017-02" db="EMBL/GenBank/DDBJ databases">
        <authorList>
            <person name="Varghese N."/>
            <person name="Submissions S."/>
        </authorList>
    </citation>
    <scope>NUCLEOTIDE SEQUENCE [LARGE SCALE GENOMIC DNA]</scope>
    <source>
        <strain evidence="2">ATCC 27094</strain>
    </source>
</reference>
<dbReference type="Proteomes" id="UP000190092">
    <property type="component" value="Unassembled WGS sequence"/>
</dbReference>
<dbReference type="EMBL" id="FUWJ01000002">
    <property type="protein sequence ID" value="SJZ80564.1"/>
    <property type="molecule type" value="Genomic_DNA"/>
</dbReference>
<gene>
    <name evidence="1" type="ORF">SAMN02745126_02363</name>
</gene>
<sequence length="83" mass="9102">MDEKDKVPTQGAEHGPLFEELRAVITKHTDAATRERLLTRLDHLETSVNSSSFGTHLKAFAEEAEEDAAAVAPFLSRLSSLLP</sequence>
<protein>
    <submittedName>
        <fullName evidence="1">Uncharacterized protein</fullName>
    </submittedName>
</protein>
<evidence type="ECO:0000313" key="2">
    <source>
        <dbReference type="Proteomes" id="UP000190092"/>
    </source>
</evidence>
<accession>A0A1T4NMX6</accession>
<dbReference type="AlphaFoldDB" id="A0A1T4NMX6"/>
<dbReference type="RefSeq" id="WP_085934058.1">
    <property type="nucleotide sequence ID" value="NZ_FUWJ01000002.1"/>
</dbReference>
<keyword evidence="2" id="KW-1185">Reference proteome</keyword>
<name>A0A1T4NMX6_9HYPH</name>
<proteinExistence type="predicted"/>